<accession>A0ABW0I695</accession>
<organism evidence="1 2">
    <name type="scientific">Cohnella soli</name>
    <dbReference type="NCBI Taxonomy" id="425005"/>
    <lineage>
        <taxon>Bacteria</taxon>
        <taxon>Bacillati</taxon>
        <taxon>Bacillota</taxon>
        <taxon>Bacilli</taxon>
        <taxon>Bacillales</taxon>
        <taxon>Paenibacillaceae</taxon>
        <taxon>Cohnella</taxon>
    </lineage>
</organism>
<dbReference type="Gene3D" id="1.10.10.1150">
    <property type="entry name" value="Coenzyme PQQ synthesis protein D (PqqD)"/>
    <property type="match status" value="1"/>
</dbReference>
<name>A0ABW0I695_9BACL</name>
<comment type="caution">
    <text evidence="1">The sequence shown here is derived from an EMBL/GenBank/DDBJ whole genome shotgun (WGS) entry which is preliminary data.</text>
</comment>
<evidence type="ECO:0000313" key="2">
    <source>
        <dbReference type="Proteomes" id="UP001596113"/>
    </source>
</evidence>
<dbReference type="Proteomes" id="UP001596113">
    <property type="component" value="Unassembled WGS sequence"/>
</dbReference>
<proteinExistence type="predicted"/>
<dbReference type="InterPro" id="IPR008792">
    <property type="entry name" value="PQQD"/>
</dbReference>
<sequence length="100" mass="11314">MNHISEQLLPTDRFEQCEGNIVSDMAGEKVMLSVEKGKYYNLGEVGGRIWELLSPPSTVAQVVDRLLEEYEVSRETCLAQVNAFLDHLYAEGLIQRSQPE</sequence>
<dbReference type="NCBIfam" id="NF033536">
    <property type="entry name" value="lasso_PqqD_Bac"/>
    <property type="match status" value="1"/>
</dbReference>
<dbReference type="InterPro" id="IPR041881">
    <property type="entry name" value="PqqD_sf"/>
</dbReference>
<gene>
    <name evidence="1" type="ORF">ACFPOF_29125</name>
</gene>
<dbReference type="EMBL" id="JBHSMI010000062">
    <property type="protein sequence ID" value="MFC5406807.1"/>
    <property type="molecule type" value="Genomic_DNA"/>
</dbReference>
<evidence type="ECO:0000313" key="1">
    <source>
        <dbReference type="EMBL" id="MFC5406807.1"/>
    </source>
</evidence>
<dbReference type="Pfam" id="PF05402">
    <property type="entry name" value="PqqD"/>
    <property type="match status" value="1"/>
</dbReference>
<protein>
    <submittedName>
        <fullName evidence="1">Lasso peptide biosynthesis PqqD family chaperone</fullName>
    </submittedName>
</protein>
<reference evidence="2" key="1">
    <citation type="journal article" date="2019" name="Int. J. Syst. Evol. Microbiol.">
        <title>The Global Catalogue of Microorganisms (GCM) 10K type strain sequencing project: providing services to taxonomists for standard genome sequencing and annotation.</title>
        <authorList>
            <consortium name="The Broad Institute Genomics Platform"/>
            <consortium name="The Broad Institute Genome Sequencing Center for Infectious Disease"/>
            <person name="Wu L."/>
            <person name="Ma J."/>
        </authorList>
    </citation>
    <scope>NUCLEOTIDE SEQUENCE [LARGE SCALE GENOMIC DNA]</scope>
    <source>
        <strain evidence="2">CGMCC 1.18575</strain>
    </source>
</reference>
<dbReference type="RefSeq" id="WP_378139019.1">
    <property type="nucleotide sequence ID" value="NZ_JBHSMI010000062.1"/>
</dbReference>
<keyword evidence="2" id="KW-1185">Reference proteome</keyword>